<protein>
    <submittedName>
        <fullName evidence="1">Uncharacterized protein</fullName>
    </submittedName>
</protein>
<dbReference type="AlphaFoldDB" id="A0A8K0FYV1"/>
<gene>
    <name evidence="1" type="ORF">ILUMI_24327</name>
</gene>
<dbReference type="Proteomes" id="UP000801492">
    <property type="component" value="Unassembled WGS sequence"/>
</dbReference>
<organism evidence="1 2">
    <name type="scientific">Ignelater luminosus</name>
    <name type="common">Cucubano</name>
    <name type="synonym">Pyrophorus luminosus</name>
    <dbReference type="NCBI Taxonomy" id="2038154"/>
    <lineage>
        <taxon>Eukaryota</taxon>
        <taxon>Metazoa</taxon>
        <taxon>Ecdysozoa</taxon>
        <taxon>Arthropoda</taxon>
        <taxon>Hexapoda</taxon>
        <taxon>Insecta</taxon>
        <taxon>Pterygota</taxon>
        <taxon>Neoptera</taxon>
        <taxon>Endopterygota</taxon>
        <taxon>Coleoptera</taxon>
        <taxon>Polyphaga</taxon>
        <taxon>Elateriformia</taxon>
        <taxon>Elateroidea</taxon>
        <taxon>Elateridae</taxon>
        <taxon>Agrypninae</taxon>
        <taxon>Pyrophorini</taxon>
        <taxon>Ignelater</taxon>
    </lineage>
</organism>
<dbReference type="EMBL" id="VTPC01090693">
    <property type="protein sequence ID" value="KAF2881847.1"/>
    <property type="molecule type" value="Genomic_DNA"/>
</dbReference>
<sequence length="119" mass="13985">MRRGCNKIVKSKRTQEAFTEKYKPKIRGIKNKEEKSVQTEEEIKEVWINYFKEILNEEQAAEEIIIATGEESMEIEEPTLEEVRQIISRSRNAKPPDADKVSVELLKYSDESLNEQMHK</sequence>
<proteinExistence type="predicted"/>
<keyword evidence="2" id="KW-1185">Reference proteome</keyword>
<dbReference type="OrthoDB" id="6781925at2759"/>
<name>A0A8K0FYV1_IGNLU</name>
<accession>A0A8K0FYV1</accession>
<evidence type="ECO:0000313" key="2">
    <source>
        <dbReference type="Proteomes" id="UP000801492"/>
    </source>
</evidence>
<evidence type="ECO:0000313" key="1">
    <source>
        <dbReference type="EMBL" id="KAF2881847.1"/>
    </source>
</evidence>
<reference evidence="1" key="1">
    <citation type="submission" date="2019-08" db="EMBL/GenBank/DDBJ databases">
        <title>The genome of the North American firefly Photinus pyralis.</title>
        <authorList>
            <consortium name="Photinus pyralis genome working group"/>
            <person name="Fallon T.R."/>
            <person name="Sander Lower S.E."/>
            <person name="Weng J.-K."/>
        </authorList>
    </citation>
    <scope>NUCLEOTIDE SEQUENCE</scope>
    <source>
        <strain evidence="1">TRF0915ILg1</strain>
        <tissue evidence="1">Whole body</tissue>
    </source>
</reference>
<comment type="caution">
    <text evidence="1">The sequence shown here is derived from an EMBL/GenBank/DDBJ whole genome shotgun (WGS) entry which is preliminary data.</text>
</comment>